<evidence type="ECO:0000256" key="4">
    <source>
        <dbReference type="PROSITE-ProRule" id="PRU00335"/>
    </source>
</evidence>
<dbReference type="PANTHER" id="PTHR30055">
    <property type="entry name" value="HTH-TYPE TRANSCRIPTIONAL REGULATOR RUTR"/>
    <property type="match status" value="1"/>
</dbReference>
<dbReference type="GO" id="GO:0003700">
    <property type="term" value="F:DNA-binding transcription factor activity"/>
    <property type="evidence" value="ECO:0007669"/>
    <property type="project" value="TreeGrafter"/>
</dbReference>
<reference evidence="6 7" key="2">
    <citation type="journal article" date="2016" name="Int. J. Syst. Evol. Microbiol.">
        <title>Bacillus gobiensis sp. nov., isolated from a soil sample.</title>
        <authorList>
            <person name="Liu B."/>
            <person name="Liu G.H."/>
            <person name="Cetin S."/>
            <person name="Schumann P."/>
            <person name="Pan Z.Z."/>
            <person name="Chen Q.Q."/>
        </authorList>
    </citation>
    <scope>NUCLEOTIDE SEQUENCE [LARGE SCALE GENOMIC DNA]</scope>
    <source>
        <strain evidence="6 7">FJAT-4402</strain>
    </source>
</reference>
<dbReference type="PATRIC" id="fig|1441095.3.peg.3837"/>
<dbReference type="Gene3D" id="1.10.357.10">
    <property type="entry name" value="Tetracycline Repressor, domain 2"/>
    <property type="match status" value="1"/>
</dbReference>
<dbReference type="STRING" id="1441095.AM592_17280"/>
<dbReference type="OrthoDB" id="2356263at2"/>
<keyword evidence="2 4" id="KW-0238">DNA-binding</keyword>
<dbReference type="Proteomes" id="UP000067625">
    <property type="component" value="Chromosome"/>
</dbReference>
<sequence length="177" mass="20035">MSSKEEIARNRKEQVLNAAAELFAEKGYYKTTTADVARLVGVTQPYVFHFFKTKEELYLAVLQRANEKVMHAFSSVDAPSYQLEDKMGKAFTELLTDSRNEILLVMMAFTIPETAIREYVKAEFDSVFERVKDRFADAGLDDPETKASGFIGTGLLISMAEVLDMPKLIPWDDDSEK</sequence>
<proteinExistence type="predicted"/>
<evidence type="ECO:0000256" key="2">
    <source>
        <dbReference type="ARBA" id="ARBA00023125"/>
    </source>
</evidence>
<name>A0A0M5JF42_9BACI</name>
<dbReference type="PROSITE" id="PS50977">
    <property type="entry name" value="HTH_TETR_2"/>
    <property type="match status" value="1"/>
</dbReference>
<dbReference type="InterPro" id="IPR023772">
    <property type="entry name" value="DNA-bd_HTH_TetR-type_CS"/>
</dbReference>
<accession>A0A0M5JF42</accession>
<gene>
    <name evidence="6" type="ORF">AM592_17280</name>
</gene>
<protein>
    <submittedName>
        <fullName evidence="6">TetR family transcriptional regulator</fullName>
    </submittedName>
</protein>
<dbReference type="InterPro" id="IPR009057">
    <property type="entry name" value="Homeodomain-like_sf"/>
</dbReference>
<evidence type="ECO:0000256" key="1">
    <source>
        <dbReference type="ARBA" id="ARBA00023015"/>
    </source>
</evidence>
<dbReference type="EMBL" id="CP012600">
    <property type="protein sequence ID" value="ALC83127.1"/>
    <property type="molecule type" value="Genomic_DNA"/>
</dbReference>
<reference evidence="7" key="1">
    <citation type="submission" date="2015-08" db="EMBL/GenBank/DDBJ databases">
        <title>Genome sequencing project for genomic taxonomy and phylogenomics of Bacillus-like bacteria.</title>
        <authorList>
            <person name="Liu B."/>
            <person name="Wang J."/>
            <person name="Zhu Y."/>
            <person name="Liu G."/>
            <person name="Chen Q."/>
            <person name="Chen Z."/>
            <person name="Lan J."/>
            <person name="Che J."/>
            <person name="Ge C."/>
            <person name="Shi H."/>
            <person name="Pan Z."/>
            <person name="Liu X."/>
        </authorList>
    </citation>
    <scope>NUCLEOTIDE SEQUENCE [LARGE SCALE GENOMIC DNA]</scope>
    <source>
        <strain evidence="7">FJAT-4402</strain>
    </source>
</reference>
<evidence type="ECO:0000313" key="7">
    <source>
        <dbReference type="Proteomes" id="UP000067625"/>
    </source>
</evidence>
<evidence type="ECO:0000259" key="5">
    <source>
        <dbReference type="PROSITE" id="PS50977"/>
    </source>
</evidence>
<dbReference type="PRINTS" id="PR00455">
    <property type="entry name" value="HTHTETR"/>
</dbReference>
<dbReference type="Pfam" id="PF00440">
    <property type="entry name" value="TetR_N"/>
    <property type="match status" value="1"/>
</dbReference>
<keyword evidence="3" id="KW-0804">Transcription</keyword>
<organism evidence="6 7">
    <name type="scientific">Bacillus gobiensis</name>
    <dbReference type="NCBI Taxonomy" id="1441095"/>
    <lineage>
        <taxon>Bacteria</taxon>
        <taxon>Bacillati</taxon>
        <taxon>Bacillota</taxon>
        <taxon>Bacilli</taxon>
        <taxon>Bacillales</taxon>
        <taxon>Bacillaceae</taxon>
        <taxon>Bacillus</taxon>
    </lineage>
</organism>
<dbReference type="AlphaFoldDB" id="A0A0M5JF42"/>
<dbReference type="GO" id="GO:0000976">
    <property type="term" value="F:transcription cis-regulatory region binding"/>
    <property type="evidence" value="ECO:0007669"/>
    <property type="project" value="TreeGrafter"/>
</dbReference>
<dbReference type="PROSITE" id="PS01081">
    <property type="entry name" value="HTH_TETR_1"/>
    <property type="match status" value="1"/>
</dbReference>
<keyword evidence="1" id="KW-0805">Transcription regulation</keyword>
<evidence type="ECO:0000256" key="3">
    <source>
        <dbReference type="ARBA" id="ARBA00023163"/>
    </source>
</evidence>
<dbReference type="InterPro" id="IPR001647">
    <property type="entry name" value="HTH_TetR"/>
</dbReference>
<feature type="DNA-binding region" description="H-T-H motif" evidence="4">
    <location>
        <begin position="32"/>
        <end position="51"/>
    </location>
</feature>
<dbReference type="SUPFAM" id="SSF46689">
    <property type="entry name" value="Homeodomain-like"/>
    <property type="match status" value="1"/>
</dbReference>
<keyword evidence="7" id="KW-1185">Reference proteome</keyword>
<dbReference type="RefSeq" id="WP_053604962.1">
    <property type="nucleotide sequence ID" value="NZ_CP012600.1"/>
</dbReference>
<feature type="domain" description="HTH tetR-type" evidence="5">
    <location>
        <begin position="9"/>
        <end position="69"/>
    </location>
</feature>
<evidence type="ECO:0000313" key="6">
    <source>
        <dbReference type="EMBL" id="ALC83127.1"/>
    </source>
</evidence>
<dbReference type="PANTHER" id="PTHR30055:SF234">
    <property type="entry name" value="HTH-TYPE TRANSCRIPTIONAL REGULATOR BETI"/>
    <property type="match status" value="1"/>
</dbReference>
<dbReference type="InterPro" id="IPR050109">
    <property type="entry name" value="HTH-type_TetR-like_transc_reg"/>
</dbReference>